<feature type="compositionally biased region" description="Polar residues" evidence="2">
    <location>
        <begin position="92"/>
        <end position="101"/>
    </location>
</feature>
<evidence type="ECO:0000256" key="1">
    <source>
        <dbReference type="ARBA" id="ARBA00038097"/>
    </source>
</evidence>
<dbReference type="GO" id="GO:0052689">
    <property type="term" value="F:carboxylic ester hydrolase activity"/>
    <property type="evidence" value="ECO:0007669"/>
    <property type="project" value="TreeGrafter"/>
</dbReference>
<dbReference type="EMBL" id="KQ965883">
    <property type="protein sequence ID" value="KXS09185.1"/>
    <property type="molecule type" value="Genomic_DNA"/>
</dbReference>
<feature type="compositionally biased region" description="Low complexity" evidence="2">
    <location>
        <begin position="62"/>
        <end position="91"/>
    </location>
</feature>
<dbReference type="InterPro" id="IPR000073">
    <property type="entry name" value="AB_hydrolase_1"/>
</dbReference>
<dbReference type="GO" id="GO:0055088">
    <property type="term" value="P:lipid homeostasis"/>
    <property type="evidence" value="ECO:0007669"/>
    <property type="project" value="TreeGrafter"/>
</dbReference>
<dbReference type="PANTHER" id="PTHR42886">
    <property type="entry name" value="RE40534P-RELATED"/>
    <property type="match status" value="1"/>
</dbReference>
<feature type="region of interest" description="Disordered" evidence="2">
    <location>
        <begin position="62"/>
        <end position="101"/>
    </location>
</feature>
<accession>A0A138ZY29</accession>
<dbReference type="PRINTS" id="PR00111">
    <property type="entry name" value="ABHYDROLASE"/>
</dbReference>
<evidence type="ECO:0000256" key="2">
    <source>
        <dbReference type="SAM" id="MobiDB-lite"/>
    </source>
</evidence>
<dbReference type="GO" id="GO:0042171">
    <property type="term" value="F:lysophosphatidic acid acyltransferase activity"/>
    <property type="evidence" value="ECO:0007669"/>
    <property type="project" value="TreeGrafter"/>
</dbReference>
<dbReference type="GO" id="GO:0005739">
    <property type="term" value="C:mitochondrion"/>
    <property type="evidence" value="ECO:0007669"/>
    <property type="project" value="TreeGrafter"/>
</dbReference>
<dbReference type="InterPro" id="IPR029058">
    <property type="entry name" value="AB_hydrolase_fold"/>
</dbReference>
<feature type="domain" description="AB hydrolase-1" evidence="3">
    <location>
        <begin position="229"/>
        <end position="467"/>
    </location>
</feature>
<dbReference type="OrthoDB" id="7457040at2759"/>
<evidence type="ECO:0000259" key="3">
    <source>
        <dbReference type="Pfam" id="PF00561"/>
    </source>
</evidence>
<dbReference type="STRING" id="1344416.A0A138ZY29"/>
<organism evidence="4 5">
    <name type="scientific">Gonapodya prolifera (strain JEL478)</name>
    <name type="common">Monoblepharis prolifera</name>
    <dbReference type="NCBI Taxonomy" id="1344416"/>
    <lineage>
        <taxon>Eukaryota</taxon>
        <taxon>Fungi</taxon>
        <taxon>Fungi incertae sedis</taxon>
        <taxon>Chytridiomycota</taxon>
        <taxon>Chytridiomycota incertae sedis</taxon>
        <taxon>Monoblepharidomycetes</taxon>
        <taxon>Monoblepharidales</taxon>
        <taxon>Gonapodyaceae</taxon>
        <taxon>Gonapodya</taxon>
    </lineage>
</organism>
<dbReference type="AlphaFoldDB" id="A0A138ZY29"/>
<dbReference type="Proteomes" id="UP000070544">
    <property type="component" value="Unassembled WGS sequence"/>
</dbReference>
<dbReference type="GO" id="GO:0006654">
    <property type="term" value="P:phosphatidic acid biosynthetic process"/>
    <property type="evidence" value="ECO:0007669"/>
    <property type="project" value="TreeGrafter"/>
</dbReference>
<keyword evidence="5" id="KW-1185">Reference proteome</keyword>
<dbReference type="Gene3D" id="3.40.50.1820">
    <property type="entry name" value="alpha/beta hydrolase"/>
    <property type="match status" value="1"/>
</dbReference>
<protein>
    <submittedName>
        <fullName evidence="4">Alpha/beta-hydrolase</fullName>
    </submittedName>
</protein>
<proteinExistence type="inferred from homology"/>
<gene>
    <name evidence="4" type="ORF">M427DRAFT_39437</name>
</gene>
<dbReference type="Pfam" id="PF00561">
    <property type="entry name" value="Abhydrolase_1"/>
    <property type="match status" value="1"/>
</dbReference>
<evidence type="ECO:0000313" key="4">
    <source>
        <dbReference type="EMBL" id="KXS09185.1"/>
    </source>
</evidence>
<name>A0A138ZY29_GONPJ</name>
<comment type="similarity">
    <text evidence="1">Belongs to the peptidase S33 family. ABHD4/ABHD5 subfamily.</text>
</comment>
<dbReference type="SUPFAM" id="SSF53474">
    <property type="entry name" value="alpha/beta-Hydrolases"/>
    <property type="match status" value="1"/>
</dbReference>
<reference evidence="4 5" key="1">
    <citation type="journal article" date="2015" name="Genome Biol. Evol.">
        <title>Phylogenomic analyses indicate that early fungi evolved digesting cell walls of algal ancestors of land plants.</title>
        <authorList>
            <person name="Chang Y."/>
            <person name="Wang S."/>
            <person name="Sekimoto S."/>
            <person name="Aerts A.L."/>
            <person name="Choi C."/>
            <person name="Clum A."/>
            <person name="LaButti K.M."/>
            <person name="Lindquist E.A."/>
            <person name="Yee Ngan C."/>
            <person name="Ohm R.A."/>
            <person name="Salamov A.A."/>
            <person name="Grigoriev I.V."/>
            <person name="Spatafora J.W."/>
            <person name="Berbee M.L."/>
        </authorList>
    </citation>
    <scope>NUCLEOTIDE SEQUENCE [LARGE SCALE GENOMIC DNA]</scope>
    <source>
        <strain evidence="4 5">JEL478</strain>
    </source>
</reference>
<evidence type="ECO:0000313" key="5">
    <source>
        <dbReference type="Proteomes" id="UP000070544"/>
    </source>
</evidence>
<sequence length="518" mass="56653">MAAPNAGDSQDLHPQDSVNDPTLHSSFLWSWWNPTNQAKARQSQDQLLSRLQFFTSHLGGSSSPQAVASVAQNSANPSALPNAPPASVSASTTNQATHQTHSKNAVIRLVDISRDPQFKGCYINTLVIDDASPGKVSTPSTPPRLLSELNAELQDKGPDPTSHPSPIARAESKVSITDFQDAAAAPDTDTTPPPAAGSQPITTAAGGRLVAKYQKAVFAGTPETQEKRTFVMAHGYGAALGFFYRNFYGLSLLDGYRIMAFDWLGMGNSSRPPFPKNNDPQKAEQWFVDSLEAWRQASNIDKMVLCGHSLGGYLSAAYALQHPDRVSKLILVSPVGVPPLPPEFQLPGWIRTLWSWNFTPHGIRYTDRRFNFLDDADGKDMKQYLYHTMALRGSGEYALGSILLPGAFAKRPLADRLAGLKVPCTFVYGSHDWMDYRHALGVADSIPGLVKIVRVPEAGHHLYLDNPPAFNEVILAEMLEEKGVKVKREDLSKGVRVWNKGEPESLLGVSGDERRMGW</sequence>
<dbReference type="PANTHER" id="PTHR42886:SF29">
    <property type="entry name" value="PUMMELIG, ISOFORM A"/>
    <property type="match status" value="1"/>
</dbReference>
<keyword evidence="4" id="KW-0378">Hydrolase</keyword>